<evidence type="ECO:0000313" key="3">
    <source>
        <dbReference type="WBParaSite" id="SCUD_0000885501-mRNA-1"/>
    </source>
</evidence>
<dbReference type="EMBL" id="UZAK01032939">
    <property type="protein sequence ID" value="VDP32860.1"/>
    <property type="molecule type" value="Genomic_DNA"/>
</dbReference>
<protein>
    <submittedName>
        <fullName evidence="3">Gag_pre-integrs domain-containing protein</fullName>
    </submittedName>
</protein>
<reference evidence="1 2" key="2">
    <citation type="submission" date="2018-11" db="EMBL/GenBank/DDBJ databases">
        <authorList>
            <consortium name="Pathogen Informatics"/>
        </authorList>
    </citation>
    <scope>NUCLEOTIDE SEQUENCE [LARGE SCALE GENOMIC DNA]</scope>
    <source>
        <strain evidence="1">Dakar</strain>
        <strain evidence="2">Dakar, Senegal</strain>
    </source>
</reference>
<proteinExistence type="predicted"/>
<dbReference type="AlphaFoldDB" id="A0A183K1J2"/>
<gene>
    <name evidence="1" type="ORF">SCUD_LOCUS8855</name>
</gene>
<sequence length="185" mass="20826">MIHHDIRNSTTLLRRYGLMPNQGYSDNNLLKSCDSGHEDEHKFGKCLSCSKFHSFNFCVFPNFKFFKCGKIEHIQAVYNTTVHFGATNTKLCNSGPTKLSVSNDHLSLFTTSDRFISTVVYSYHEATSNEYSSHCEKCVLNKATSFITWGYEGPTLFDEGGGEDCVGKSMIQILDISGFSTQPTW</sequence>
<evidence type="ECO:0000313" key="2">
    <source>
        <dbReference type="Proteomes" id="UP000279833"/>
    </source>
</evidence>
<evidence type="ECO:0000313" key="1">
    <source>
        <dbReference type="EMBL" id="VDP32860.1"/>
    </source>
</evidence>
<keyword evidence="2" id="KW-1185">Reference proteome</keyword>
<name>A0A183K1J2_9TREM</name>
<reference evidence="3" key="1">
    <citation type="submission" date="2016-06" db="UniProtKB">
        <authorList>
            <consortium name="WormBaseParasite"/>
        </authorList>
    </citation>
    <scope>IDENTIFICATION</scope>
</reference>
<dbReference type="WBParaSite" id="SCUD_0000885501-mRNA-1">
    <property type="protein sequence ID" value="SCUD_0000885501-mRNA-1"/>
    <property type="gene ID" value="SCUD_0000885501"/>
</dbReference>
<accession>A0A183K1J2</accession>
<dbReference type="Proteomes" id="UP000279833">
    <property type="component" value="Unassembled WGS sequence"/>
</dbReference>
<organism evidence="3">
    <name type="scientific">Schistosoma curassoni</name>
    <dbReference type="NCBI Taxonomy" id="6186"/>
    <lineage>
        <taxon>Eukaryota</taxon>
        <taxon>Metazoa</taxon>
        <taxon>Spiralia</taxon>
        <taxon>Lophotrochozoa</taxon>
        <taxon>Platyhelminthes</taxon>
        <taxon>Trematoda</taxon>
        <taxon>Digenea</taxon>
        <taxon>Strigeidida</taxon>
        <taxon>Schistosomatoidea</taxon>
        <taxon>Schistosomatidae</taxon>
        <taxon>Schistosoma</taxon>
    </lineage>
</organism>